<gene>
    <name evidence="2" type="ORF">COB21_01715</name>
</gene>
<dbReference type="AlphaFoldDB" id="A0A2A4X7L7"/>
<evidence type="ECO:0000256" key="1">
    <source>
        <dbReference type="SAM" id="MobiDB-lite"/>
    </source>
</evidence>
<proteinExistence type="predicted"/>
<dbReference type="Proteomes" id="UP000218775">
    <property type="component" value="Unassembled WGS sequence"/>
</dbReference>
<sequence>MIDCGHTIRNAAAVGNAIDSKNASNKQAKALEAKTQRAAGAVFSKLGHLTTAATPTGVKSLAEDAPEADKRAILDGIKDAKHSGSPGAQSRARAATDPLGGHDYRRGQGN</sequence>
<comment type="caution">
    <text evidence="2">The sequence shown here is derived from an EMBL/GenBank/DDBJ whole genome shotgun (WGS) entry which is preliminary data.</text>
</comment>
<reference evidence="3" key="1">
    <citation type="submission" date="2017-08" db="EMBL/GenBank/DDBJ databases">
        <title>A dynamic microbial community with high functional redundancy inhabits the cold, oxic subseafloor aquifer.</title>
        <authorList>
            <person name="Tully B.J."/>
            <person name="Wheat C.G."/>
            <person name="Glazer B.T."/>
            <person name="Huber J.A."/>
        </authorList>
    </citation>
    <scope>NUCLEOTIDE SEQUENCE [LARGE SCALE GENOMIC DNA]</scope>
</reference>
<organism evidence="2 3">
    <name type="scientific">Aerophobetes bacterium</name>
    <dbReference type="NCBI Taxonomy" id="2030807"/>
    <lineage>
        <taxon>Bacteria</taxon>
        <taxon>Candidatus Aerophobota</taxon>
    </lineage>
</organism>
<evidence type="ECO:0000313" key="3">
    <source>
        <dbReference type="Proteomes" id="UP000218775"/>
    </source>
</evidence>
<feature type="region of interest" description="Disordered" evidence="1">
    <location>
        <begin position="75"/>
        <end position="110"/>
    </location>
</feature>
<accession>A0A2A4X7L7</accession>
<feature type="compositionally biased region" description="Basic and acidic residues" evidence="1">
    <location>
        <begin position="100"/>
        <end position="110"/>
    </location>
</feature>
<protein>
    <submittedName>
        <fullName evidence="2">Uncharacterized protein</fullName>
    </submittedName>
</protein>
<dbReference type="EMBL" id="NVUK01000009">
    <property type="protein sequence ID" value="PCI78037.1"/>
    <property type="molecule type" value="Genomic_DNA"/>
</dbReference>
<evidence type="ECO:0000313" key="2">
    <source>
        <dbReference type="EMBL" id="PCI78037.1"/>
    </source>
</evidence>
<name>A0A2A4X7L7_UNCAE</name>